<dbReference type="Gene3D" id="3.90.226.10">
    <property type="entry name" value="2-enoyl-CoA Hydratase, Chain A, domain 1"/>
    <property type="match status" value="1"/>
</dbReference>
<dbReference type="Gene3D" id="1.10.12.10">
    <property type="entry name" value="Lyase 2-enoyl-coa Hydratase, Chain A, domain 2"/>
    <property type="match status" value="1"/>
</dbReference>
<protein>
    <submittedName>
        <fullName evidence="5">Enoyl-CoA hydratase-related protein</fullName>
    </submittedName>
</protein>
<evidence type="ECO:0000256" key="2">
    <source>
        <dbReference type="ARBA" id="ARBA00023098"/>
    </source>
</evidence>
<comment type="caution">
    <text evidence="5">The sequence shown here is derived from an EMBL/GenBank/DDBJ whole genome shotgun (WGS) entry which is preliminary data.</text>
</comment>
<keyword evidence="6" id="KW-1185">Reference proteome</keyword>
<sequence length="262" mass="28701">MAEQEELFYKVEGGIATLTLNRPERRNALSPALTHRLADAWKRIDADPEVRVAIVTGTSCGTFCAGMDLREGARLKAETGKDVLEFFADLRNDGLRQVRKPLIAAINGHFPAGGMMLALNCDLRVGLAGTRGGITEVKVGRGSPWAVPLLWMMPQALLMETVLTGEMIPAERLYEVGFLNYLEPTDEAVQARALELARKIADAAPLSVVAGKKVLKDATTLGCEPGLQQAWTYYHEHVYASEDAIEGPKAFAEKRKPVWKGR</sequence>
<dbReference type="RefSeq" id="WP_311363531.1">
    <property type="nucleotide sequence ID" value="NZ_JAVRIC010000002.1"/>
</dbReference>
<dbReference type="Proteomes" id="UP001254608">
    <property type="component" value="Unassembled WGS sequence"/>
</dbReference>
<reference evidence="5 6" key="1">
    <citation type="submission" date="2023-09" db="EMBL/GenBank/DDBJ databases">
        <authorList>
            <person name="Rey-Velasco X."/>
        </authorList>
    </citation>
    <scope>NUCLEOTIDE SEQUENCE [LARGE SCALE GENOMIC DNA]</scope>
    <source>
        <strain evidence="5 6">W345</strain>
    </source>
</reference>
<dbReference type="InterPro" id="IPR018376">
    <property type="entry name" value="Enoyl-CoA_hyd/isom_CS"/>
</dbReference>
<dbReference type="PROSITE" id="PS00166">
    <property type="entry name" value="ENOYL_COA_HYDRATASE"/>
    <property type="match status" value="1"/>
</dbReference>
<dbReference type="InterPro" id="IPR001753">
    <property type="entry name" value="Enoyl-CoA_hydra/iso"/>
</dbReference>
<dbReference type="PANTHER" id="PTHR11941:SF169">
    <property type="entry name" value="(7AS)-7A-METHYL-1,5-DIOXO-2,3,5,6,7,7A-HEXAHYDRO-1H-INDENE-CARBOXYL-COA HYDROLASE"/>
    <property type="match status" value="1"/>
</dbReference>
<evidence type="ECO:0000313" key="6">
    <source>
        <dbReference type="Proteomes" id="UP001254608"/>
    </source>
</evidence>
<keyword evidence="2" id="KW-0443">Lipid metabolism</keyword>
<dbReference type="InterPro" id="IPR014748">
    <property type="entry name" value="Enoyl-CoA_hydra_C"/>
</dbReference>
<dbReference type="Pfam" id="PF00378">
    <property type="entry name" value="ECH_1"/>
    <property type="match status" value="1"/>
</dbReference>
<keyword evidence="3" id="KW-0456">Lyase</keyword>
<dbReference type="EMBL" id="JAVRIC010000002">
    <property type="protein sequence ID" value="MDT0496140.1"/>
    <property type="molecule type" value="Genomic_DNA"/>
</dbReference>
<dbReference type="CDD" id="cd06558">
    <property type="entry name" value="crotonase-like"/>
    <property type="match status" value="1"/>
</dbReference>
<proteinExistence type="inferred from homology"/>
<organism evidence="5 6">
    <name type="scientific">Banduia mediterranea</name>
    <dbReference type="NCBI Taxonomy" id="3075609"/>
    <lineage>
        <taxon>Bacteria</taxon>
        <taxon>Pseudomonadati</taxon>
        <taxon>Pseudomonadota</taxon>
        <taxon>Gammaproteobacteria</taxon>
        <taxon>Nevskiales</taxon>
        <taxon>Algiphilaceae</taxon>
        <taxon>Banduia</taxon>
    </lineage>
</organism>
<comment type="similarity">
    <text evidence="1 4">Belongs to the enoyl-CoA hydratase/isomerase family.</text>
</comment>
<gene>
    <name evidence="5" type="ORF">RM530_02005</name>
</gene>
<evidence type="ECO:0000256" key="3">
    <source>
        <dbReference type="ARBA" id="ARBA00023239"/>
    </source>
</evidence>
<dbReference type="SUPFAM" id="SSF52096">
    <property type="entry name" value="ClpP/crotonase"/>
    <property type="match status" value="1"/>
</dbReference>
<evidence type="ECO:0000313" key="5">
    <source>
        <dbReference type="EMBL" id="MDT0496140.1"/>
    </source>
</evidence>
<dbReference type="PANTHER" id="PTHR11941">
    <property type="entry name" value="ENOYL-COA HYDRATASE-RELATED"/>
    <property type="match status" value="1"/>
</dbReference>
<accession>A0ABU2WE62</accession>
<evidence type="ECO:0000256" key="4">
    <source>
        <dbReference type="RuleBase" id="RU003707"/>
    </source>
</evidence>
<name>A0ABU2WE62_9GAMM</name>
<evidence type="ECO:0000256" key="1">
    <source>
        <dbReference type="ARBA" id="ARBA00005254"/>
    </source>
</evidence>
<dbReference type="InterPro" id="IPR029045">
    <property type="entry name" value="ClpP/crotonase-like_dom_sf"/>
</dbReference>